<name>A0A417Z7P9_9MICO</name>
<sequence length="193" mass="21644">MSWSPEQIAVVESARFASVAAGGYHADDVERLRVRALTAMRKAKPLPDLDAMALRRAPRGGVSPTQVAGFLTLMSVWSATTVVEHPDEVARRERDAEIAALTTRDDDTTLRWTHEQMDLVREKKFTLVGRASTSYDEHDVDDYLDSVVIAMRRGVELPDPQYARFDSAGLRRGYDPKEVDDFLDEIAHMQPEG</sequence>
<reference evidence="1 2" key="1">
    <citation type="submission" date="2018-08" db="EMBL/GenBank/DDBJ databases">
        <title>Whole genome sequence analysis of Dermacoccus abyssi bacteria isolated from Deep Mariana trench Micromonospora spp reveals genes involved in the environmental adaptation and production of secondary metabolites.</title>
        <authorList>
            <person name="Abdel-Mageed W.M."/>
            <person name="Lehri B."/>
            <person name="Nouioui I."/>
            <person name="Goodfellow I."/>
            <person name="Jaspars M."/>
            <person name="Karlyshev A."/>
        </authorList>
    </citation>
    <scope>NUCLEOTIDE SEQUENCE [LARGE SCALE GENOMIC DNA]</scope>
    <source>
        <strain evidence="1 2">MT1.1</strain>
    </source>
</reference>
<dbReference type="Proteomes" id="UP000285376">
    <property type="component" value="Unassembled WGS sequence"/>
</dbReference>
<dbReference type="EMBL" id="QWLM01000004">
    <property type="protein sequence ID" value="RHW46661.1"/>
    <property type="molecule type" value="Genomic_DNA"/>
</dbReference>
<accession>A0A417Z7P9</accession>
<dbReference type="RefSeq" id="WP_118912936.1">
    <property type="nucleotide sequence ID" value="NZ_CBCRVH010000003.1"/>
</dbReference>
<proteinExistence type="predicted"/>
<protein>
    <submittedName>
        <fullName evidence="1">DivIVA domain-containing protein</fullName>
    </submittedName>
</protein>
<dbReference type="NCBIfam" id="TIGR03544">
    <property type="entry name" value="DivI1A_domain"/>
    <property type="match status" value="1"/>
</dbReference>
<gene>
    <name evidence="1" type="ORF">D1832_05365</name>
</gene>
<organism evidence="1 2">
    <name type="scientific">Dermacoccus abyssi</name>
    <dbReference type="NCBI Taxonomy" id="322596"/>
    <lineage>
        <taxon>Bacteria</taxon>
        <taxon>Bacillati</taxon>
        <taxon>Actinomycetota</taxon>
        <taxon>Actinomycetes</taxon>
        <taxon>Micrococcales</taxon>
        <taxon>Dermacoccaceae</taxon>
        <taxon>Dermacoccus</taxon>
    </lineage>
</organism>
<dbReference type="Gene3D" id="6.10.250.660">
    <property type="match status" value="1"/>
</dbReference>
<comment type="caution">
    <text evidence="1">The sequence shown here is derived from an EMBL/GenBank/DDBJ whole genome shotgun (WGS) entry which is preliminary data.</text>
</comment>
<evidence type="ECO:0000313" key="2">
    <source>
        <dbReference type="Proteomes" id="UP000285376"/>
    </source>
</evidence>
<dbReference type="InterPro" id="IPR019933">
    <property type="entry name" value="DivIVA_domain"/>
</dbReference>
<dbReference type="AlphaFoldDB" id="A0A417Z7P9"/>
<evidence type="ECO:0000313" key="1">
    <source>
        <dbReference type="EMBL" id="RHW46661.1"/>
    </source>
</evidence>